<dbReference type="AlphaFoldDB" id="A0A9D4JSL2"/>
<keyword evidence="2" id="KW-1185">Reference proteome</keyword>
<dbReference type="EMBL" id="JAIWYP010000005">
    <property type="protein sequence ID" value="KAH3822726.1"/>
    <property type="molecule type" value="Genomic_DNA"/>
</dbReference>
<dbReference type="PANTHER" id="PTHR33480">
    <property type="entry name" value="SET DOMAIN-CONTAINING PROTEIN-RELATED"/>
    <property type="match status" value="1"/>
</dbReference>
<accession>A0A9D4JSL2</accession>
<proteinExistence type="predicted"/>
<organism evidence="1 2">
    <name type="scientific">Dreissena polymorpha</name>
    <name type="common">Zebra mussel</name>
    <name type="synonym">Mytilus polymorpha</name>
    <dbReference type="NCBI Taxonomy" id="45954"/>
    <lineage>
        <taxon>Eukaryota</taxon>
        <taxon>Metazoa</taxon>
        <taxon>Spiralia</taxon>
        <taxon>Lophotrochozoa</taxon>
        <taxon>Mollusca</taxon>
        <taxon>Bivalvia</taxon>
        <taxon>Autobranchia</taxon>
        <taxon>Heteroconchia</taxon>
        <taxon>Euheterodonta</taxon>
        <taxon>Imparidentia</taxon>
        <taxon>Neoheterodontei</taxon>
        <taxon>Myida</taxon>
        <taxon>Dreissenoidea</taxon>
        <taxon>Dreissenidae</taxon>
        <taxon>Dreissena</taxon>
    </lineage>
</organism>
<name>A0A9D4JSL2_DREPO</name>
<evidence type="ECO:0000313" key="2">
    <source>
        <dbReference type="Proteomes" id="UP000828390"/>
    </source>
</evidence>
<sequence>MLCHPEIRHREEVLQSNEFLFPNTTLSSDHVFGWACICKMCVNALITQPEKLTASKQKHIISTIYSTLQVPERERHFFYKHMGHSKEVNIGTYQYPLPIIEVIKVGRHLQDIDNGETPTRY</sequence>
<dbReference type="Proteomes" id="UP000828390">
    <property type="component" value="Unassembled WGS sequence"/>
</dbReference>
<protein>
    <submittedName>
        <fullName evidence="1">Uncharacterized protein</fullName>
    </submittedName>
</protein>
<evidence type="ECO:0000313" key="1">
    <source>
        <dbReference type="EMBL" id="KAH3822726.1"/>
    </source>
</evidence>
<reference evidence="1" key="1">
    <citation type="journal article" date="2019" name="bioRxiv">
        <title>The Genome of the Zebra Mussel, Dreissena polymorpha: A Resource for Invasive Species Research.</title>
        <authorList>
            <person name="McCartney M.A."/>
            <person name="Auch B."/>
            <person name="Kono T."/>
            <person name="Mallez S."/>
            <person name="Zhang Y."/>
            <person name="Obille A."/>
            <person name="Becker A."/>
            <person name="Abrahante J.E."/>
            <person name="Garbe J."/>
            <person name="Badalamenti J.P."/>
            <person name="Herman A."/>
            <person name="Mangelson H."/>
            <person name="Liachko I."/>
            <person name="Sullivan S."/>
            <person name="Sone E.D."/>
            <person name="Koren S."/>
            <person name="Silverstein K.A.T."/>
            <person name="Beckman K.B."/>
            <person name="Gohl D.M."/>
        </authorList>
    </citation>
    <scope>NUCLEOTIDE SEQUENCE</scope>
    <source>
        <strain evidence="1">Duluth1</strain>
        <tissue evidence="1">Whole animal</tissue>
    </source>
</reference>
<dbReference type="PANTHER" id="PTHR33480:SF1">
    <property type="entry name" value="TYR RECOMBINASE DOMAIN-CONTAINING PROTEIN"/>
    <property type="match status" value="1"/>
</dbReference>
<gene>
    <name evidence="1" type="ORF">DPMN_124516</name>
</gene>
<comment type="caution">
    <text evidence="1">The sequence shown here is derived from an EMBL/GenBank/DDBJ whole genome shotgun (WGS) entry which is preliminary data.</text>
</comment>
<reference evidence="1" key="2">
    <citation type="submission" date="2020-11" db="EMBL/GenBank/DDBJ databases">
        <authorList>
            <person name="McCartney M.A."/>
            <person name="Auch B."/>
            <person name="Kono T."/>
            <person name="Mallez S."/>
            <person name="Becker A."/>
            <person name="Gohl D.M."/>
            <person name="Silverstein K.A.T."/>
            <person name="Koren S."/>
            <person name="Bechman K.B."/>
            <person name="Herman A."/>
            <person name="Abrahante J.E."/>
            <person name="Garbe J."/>
        </authorList>
    </citation>
    <scope>NUCLEOTIDE SEQUENCE</scope>
    <source>
        <strain evidence="1">Duluth1</strain>
        <tissue evidence="1">Whole animal</tissue>
    </source>
</reference>